<dbReference type="AlphaFoldDB" id="C4FQV7"/>
<proteinExistence type="inferred from homology"/>
<organism evidence="2 3">
    <name type="scientific">Veillonella dispar ATCC 17748</name>
    <dbReference type="NCBI Taxonomy" id="546273"/>
    <lineage>
        <taxon>Bacteria</taxon>
        <taxon>Bacillati</taxon>
        <taxon>Bacillota</taxon>
        <taxon>Negativicutes</taxon>
        <taxon>Veillonellales</taxon>
        <taxon>Veillonellaceae</taxon>
        <taxon>Veillonella</taxon>
    </lineage>
</organism>
<dbReference type="Proteomes" id="UP000003529">
    <property type="component" value="Unassembled WGS sequence"/>
</dbReference>
<dbReference type="InterPro" id="IPR005531">
    <property type="entry name" value="Asp23"/>
</dbReference>
<dbReference type="Pfam" id="PF03780">
    <property type="entry name" value="Asp23"/>
    <property type="match status" value="1"/>
</dbReference>
<accession>C4FQV7</accession>
<dbReference type="PANTHER" id="PTHR34297">
    <property type="entry name" value="HYPOTHETICAL CYTOSOLIC PROTEIN-RELATED"/>
    <property type="match status" value="1"/>
</dbReference>
<evidence type="ECO:0000313" key="2">
    <source>
        <dbReference type="EMBL" id="EEP65300.1"/>
    </source>
</evidence>
<dbReference type="HOGENOM" id="CLU_113198_4_2_9"/>
<gene>
    <name evidence="2" type="ORF">VEIDISOL_01175</name>
</gene>
<sequence>MLFLKEASMTKKNTELESGKIKISEDVYATIVTMAALETKGIHHMSSTFNDGVNTFFRRKSDHEGVKISFNDEGAISVTLYVCIQYGYRIPDVALRLQERIKTALVSYTEIEVQTIDVVVQDIVFDDLVTPSQP</sequence>
<comment type="similarity">
    <text evidence="1">Belongs to the asp23 family.</text>
</comment>
<dbReference type="eggNOG" id="COG1302">
    <property type="taxonomic scope" value="Bacteria"/>
</dbReference>
<evidence type="ECO:0000256" key="1">
    <source>
        <dbReference type="ARBA" id="ARBA00005721"/>
    </source>
</evidence>
<evidence type="ECO:0000313" key="3">
    <source>
        <dbReference type="Proteomes" id="UP000003529"/>
    </source>
</evidence>
<name>C4FQV7_9FIRM</name>
<reference evidence="2" key="1">
    <citation type="submission" date="2009-04" db="EMBL/GenBank/DDBJ databases">
        <authorList>
            <person name="Weinstock G."/>
            <person name="Sodergren E."/>
            <person name="Clifton S."/>
            <person name="Fulton L."/>
            <person name="Fulton B."/>
            <person name="Courtney L."/>
            <person name="Fronick C."/>
            <person name="Harrison M."/>
            <person name="Strong C."/>
            <person name="Farmer C."/>
            <person name="Delahaunty K."/>
            <person name="Markovic C."/>
            <person name="Hall O."/>
            <person name="Minx P."/>
            <person name="Tomlinson C."/>
            <person name="Mitreva M."/>
            <person name="Nelson J."/>
            <person name="Hou S."/>
            <person name="Wollam A."/>
            <person name="Pepin K.H."/>
            <person name="Johnson M."/>
            <person name="Bhonagiri V."/>
            <person name="Nash W.E."/>
            <person name="Warren W."/>
            <person name="Chinwalla A."/>
            <person name="Mardis E.R."/>
            <person name="Wilson R.K."/>
        </authorList>
    </citation>
    <scope>NUCLEOTIDE SEQUENCE [LARGE SCALE GENOMIC DNA]</scope>
    <source>
        <strain evidence="2">ATCC 17748</strain>
    </source>
</reference>
<evidence type="ECO:0008006" key="4">
    <source>
        <dbReference type="Google" id="ProtNLM"/>
    </source>
</evidence>
<protein>
    <recommendedName>
        <fullName evidence="4">Asp23/Gls24 family envelope stress response protein</fullName>
    </recommendedName>
</protein>
<keyword evidence="3" id="KW-1185">Reference proteome</keyword>
<comment type="caution">
    <text evidence="2">The sequence shown here is derived from an EMBL/GenBank/DDBJ whole genome shotgun (WGS) entry which is preliminary data.</text>
</comment>
<dbReference type="EMBL" id="ACIK02000010">
    <property type="protein sequence ID" value="EEP65300.1"/>
    <property type="molecule type" value="Genomic_DNA"/>
</dbReference>
<dbReference type="PANTHER" id="PTHR34297:SF2">
    <property type="entry name" value="ASP23_GLS24 FAMILY ENVELOPE STRESS RESPONSE PROTEIN"/>
    <property type="match status" value="1"/>
</dbReference>